<organism evidence="1 2">
    <name type="scientific">Deinococcus gobiensis (strain DSM 21396 / JCM 16679 / CGMCC 1.7299 / I-0)</name>
    <dbReference type="NCBI Taxonomy" id="745776"/>
    <lineage>
        <taxon>Bacteria</taxon>
        <taxon>Thermotogati</taxon>
        <taxon>Deinococcota</taxon>
        <taxon>Deinococci</taxon>
        <taxon>Deinococcales</taxon>
        <taxon>Deinococcaceae</taxon>
        <taxon>Deinococcus</taxon>
    </lineage>
</organism>
<dbReference type="STRING" id="745776.DGo_CA1990"/>
<dbReference type="Gene3D" id="2.60.40.10">
    <property type="entry name" value="Immunoglobulins"/>
    <property type="match status" value="1"/>
</dbReference>
<dbReference type="KEGG" id="dgo:DGo_CA1990"/>
<dbReference type="Proteomes" id="UP000007575">
    <property type="component" value="Chromosome"/>
</dbReference>
<accession>H8GXR5</accession>
<dbReference type="OrthoDB" id="69909at2"/>
<dbReference type="RefSeq" id="WP_014685400.1">
    <property type="nucleotide sequence ID" value="NC_017790.1"/>
</dbReference>
<dbReference type="EMBL" id="CP002191">
    <property type="protein sequence ID" value="AFD25917.1"/>
    <property type="molecule type" value="Genomic_DNA"/>
</dbReference>
<name>H8GXR5_DEIGI</name>
<protein>
    <submittedName>
        <fullName evidence="1">Uncharacterized protein</fullName>
    </submittedName>
</protein>
<reference evidence="1 2" key="1">
    <citation type="journal article" date="2012" name="PLoS ONE">
        <title>Genome sequence and transcriptome analysis of the radioresistant bacterium Deinococcus gobiensis: insights into the extreme environmental adaptations.</title>
        <authorList>
            <person name="Yuan M."/>
            <person name="Chen M."/>
            <person name="Zhang W."/>
            <person name="Lu W."/>
            <person name="Wang J."/>
            <person name="Yang M."/>
            <person name="Zhao P."/>
            <person name="Tang R."/>
            <person name="Li X."/>
            <person name="Hao Y."/>
            <person name="Zhou Z."/>
            <person name="Zhan Y."/>
            <person name="Yu H."/>
            <person name="Teng C."/>
            <person name="Yan Y."/>
            <person name="Ping S."/>
            <person name="Wang Y."/>
            <person name="Lin M."/>
        </authorList>
    </citation>
    <scope>NUCLEOTIDE SEQUENCE [LARGE SCALE GENOMIC DNA]</scope>
    <source>
        <strain evidence="1 2">I-0</strain>
    </source>
</reference>
<dbReference type="InterPro" id="IPR013783">
    <property type="entry name" value="Ig-like_fold"/>
</dbReference>
<dbReference type="AlphaFoldDB" id="H8GXR5"/>
<gene>
    <name evidence="1" type="ordered locus">DGo_CA1990</name>
</gene>
<evidence type="ECO:0000313" key="1">
    <source>
        <dbReference type="EMBL" id="AFD25917.1"/>
    </source>
</evidence>
<dbReference type="HOGENOM" id="CLU_2154222_0_0_0"/>
<dbReference type="PATRIC" id="fig|745776.4.peg.2040"/>
<evidence type="ECO:0000313" key="2">
    <source>
        <dbReference type="Proteomes" id="UP000007575"/>
    </source>
</evidence>
<sequence>MTYRAAWYLSDGTTPAPGLDLGEVKPGQSASVTRLLKNIGDQALSAVQFTLADDLAGVTVDVAGETLAPGVMYAAPGLAPGQTLSVTYTRAVPADAVPGPFSAFLTIRALT</sequence>
<keyword evidence="2" id="KW-1185">Reference proteome</keyword>
<proteinExistence type="predicted"/>